<comment type="caution">
    <text evidence="1">The sequence shown here is derived from an EMBL/GenBank/DDBJ whole genome shotgun (WGS) entry which is preliminary data.</text>
</comment>
<gene>
    <name evidence="1" type="ORF">T230_12680</name>
</gene>
<dbReference type="InterPro" id="IPR026444">
    <property type="entry name" value="Secre_tail"/>
</dbReference>
<dbReference type="Proteomes" id="UP000034982">
    <property type="component" value="Unassembled WGS sequence"/>
</dbReference>
<protein>
    <recommendedName>
        <fullName evidence="3">Secretion system C-terminal sorting domain-containing protein</fullName>
    </recommendedName>
</protein>
<accession>W2CIT0</accession>
<dbReference type="NCBIfam" id="TIGR04183">
    <property type="entry name" value="Por_Secre_tail"/>
    <property type="match status" value="1"/>
</dbReference>
<organism evidence="1 2">
    <name type="scientific">Tannerella sp. oral taxon BU063 isolate Cell 1/3</name>
    <dbReference type="NCBI Taxonomy" id="1411022"/>
    <lineage>
        <taxon>Bacteria</taxon>
        <taxon>Pseudomonadati</taxon>
        <taxon>Bacteroidota</taxon>
        <taxon>Bacteroidia</taxon>
        <taxon>Bacteroidales</taxon>
        <taxon>Tannerellaceae</taxon>
        <taxon>Tannerella</taxon>
    </lineage>
</organism>
<evidence type="ECO:0000313" key="1">
    <source>
        <dbReference type="EMBL" id="ETK06401.1"/>
    </source>
</evidence>
<evidence type="ECO:0008006" key="3">
    <source>
        <dbReference type="Google" id="ProtNLM"/>
    </source>
</evidence>
<dbReference type="AlphaFoldDB" id="W2CIT0"/>
<name>W2CIT0_9BACT</name>
<reference evidence="1 2" key="1">
    <citation type="submission" date="2013-11" db="EMBL/GenBank/DDBJ databases">
        <title>Single cell genomics of uncultured Tannerella BU063 (oral taxon 286).</title>
        <authorList>
            <person name="Beall C.J."/>
            <person name="Campbell A.G."/>
            <person name="Griffen A.L."/>
            <person name="Podar M."/>
            <person name="Leys E.J."/>
        </authorList>
    </citation>
    <scope>NUCLEOTIDE SEQUENCE [LARGE SCALE GENOMIC DNA]</scope>
    <source>
        <strain evidence="1">Cell 1/3</strain>
    </source>
</reference>
<dbReference type="PATRIC" id="fig|1411022.3.peg.1597"/>
<sequence>MTATFGLLSALNIGSLRAADVKWNPGLQPRAGAPKTETVANGMYQLSSQGYAIRGYILLGWSDRAKPVVRTQAAESGVQPLYRVGESIDIQADKTLYAVWASDANNDGVPDYKGKGGNLTMDPAFIDRKLAELERKRRSAESVGANSNLRAGAVSLPAWNINDDMLAYKEKVYYVGCLYNTDTAKAHRMSESIIAWNRNLNAFGKADKDSLWATRDLELVFEYGGVLEDSCLVGGRPSKPGGPQKRLTRIPFPKTVPGDTTFVSELFMKDPLHFTGIKADGDAVLKMYFVRKKTGEGPDTLAVADDFGGKPDKYRMWRSPGANDNLLYPKPFWNEETGEPSDTFTVRFKIYNRPEFASTTIRSRVHDGDTMRLSYGHLSGTPTKYMVRSLDGGWNWHPADSPLTDVERDLLQDDSVRVCLRELDIAVGYAADQKAGYLDPERFNLALALAGSGVDGDVVTAFRVECQAKYTKILYDRAIDMGYTDLQFEDYCDNVMLGSPGAWAGLTTTLEDKYEAFVSILDNIEANNDATPALSNILRDLNYVSTRFDSEVKALVTRDFNRVFGQRIADAMPTPDWCHDGTYCFYVKRDPVPVPQRSVFIPTVEGVTVVSPGVGYTSIPSQKNFTFRVKYAGQPMTVTAKRLIDGRTVEVLTGTRNADGEYEYVIRRVMQDLTLEFTKTVANTLVDQPSVWANSGAVRIHAPKETTVRIYSASGVLVKQATVQGDKTVPLSAGLYLVVLSDGTTQKVLVQ</sequence>
<evidence type="ECO:0000313" key="2">
    <source>
        <dbReference type="Proteomes" id="UP000034982"/>
    </source>
</evidence>
<proteinExistence type="predicted"/>
<dbReference type="EMBL" id="AYYE01001188">
    <property type="protein sequence ID" value="ETK06401.1"/>
    <property type="molecule type" value="Genomic_DNA"/>
</dbReference>